<evidence type="ECO:0000313" key="4">
    <source>
        <dbReference type="Proteomes" id="UP000295444"/>
    </source>
</evidence>
<protein>
    <submittedName>
        <fullName evidence="3">Ketosteroid isomerase-like protein</fullName>
    </submittedName>
</protein>
<keyword evidence="4" id="KW-1185">Reference proteome</keyword>
<dbReference type="InterPro" id="IPR037401">
    <property type="entry name" value="SnoaL-like"/>
</dbReference>
<dbReference type="InterPro" id="IPR032710">
    <property type="entry name" value="NTF2-like_dom_sf"/>
</dbReference>
<feature type="domain" description="SnoaL-like" evidence="2">
    <location>
        <begin position="7"/>
        <end position="123"/>
    </location>
</feature>
<dbReference type="RefSeq" id="WP_208115994.1">
    <property type="nucleotide sequence ID" value="NZ_SNXZ01000011.1"/>
</dbReference>
<dbReference type="Gene3D" id="3.10.450.50">
    <property type="match status" value="2"/>
</dbReference>
<dbReference type="SUPFAM" id="SSF54427">
    <property type="entry name" value="NTF2-like"/>
    <property type="match status" value="2"/>
</dbReference>
<dbReference type="Pfam" id="PF12680">
    <property type="entry name" value="SnoaL_2"/>
    <property type="match status" value="1"/>
</dbReference>
<comment type="caution">
    <text evidence="3">The sequence shown here is derived from an EMBL/GenBank/DDBJ whole genome shotgun (WGS) entry which is preliminary data.</text>
</comment>
<evidence type="ECO:0000259" key="1">
    <source>
        <dbReference type="Pfam" id="PF12680"/>
    </source>
</evidence>
<organism evidence="3 4">
    <name type="scientific">Labedaea rhizosphaerae</name>
    <dbReference type="NCBI Taxonomy" id="598644"/>
    <lineage>
        <taxon>Bacteria</taxon>
        <taxon>Bacillati</taxon>
        <taxon>Actinomycetota</taxon>
        <taxon>Actinomycetes</taxon>
        <taxon>Pseudonocardiales</taxon>
        <taxon>Pseudonocardiaceae</taxon>
        <taxon>Labedaea</taxon>
    </lineage>
</organism>
<reference evidence="3 4" key="1">
    <citation type="submission" date="2019-03" db="EMBL/GenBank/DDBJ databases">
        <title>Genomic Encyclopedia of Type Strains, Phase IV (KMG-IV): sequencing the most valuable type-strain genomes for metagenomic binning, comparative biology and taxonomic classification.</title>
        <authorList>
            <person name="Goeker M."/>
        </authorList>
    </citation>
    <scope>NUCLEOTIDE SEQUENCE [LARGE SCALE GENOMIC DNA]</scope>
    <source>
        <strain evidence="3 4">DSM 45361</strain>
    </source>
</reference>
<feature type="domain" description="SnoaL-like" evidence="1">
    <location>
        <begin position="147"/>
        <end position="255"/>
    </location>
</feature>
<sequence>MALSEQDRIDITDLINQHGHRTDAGELDELCELFTPDVTYDVSDFGFGALHGAQAIRAAALTLGEANPVGHHVTNIVITGLDDGSARVRSKGIGVLADGTSGSVTYDDVVTRRPDGWKISHRKVLARRTPLGGRDDGRDDGPRAVLDRWRAAVVSQSIEELADLYAPDAVHEFPFTRPGLPARLEGRDEIMAWVAQGWQGGAFKYDRYRTLAIHDTADPHTIVVEQDALGTSAATGEFALPNIVVLTVRDGRIVRLRDYVNILAAMAVIGS</sequence>
<evidence type="ECO:0000313" key="3">
    <source>
        <dbReference type="EMBL" id="TDP89920.1"/>
    </source>
</evidence>
<gene>
    <name evidence="3" type="ORF">EV186_11146</name>
</gene>
<dbReference type="CDD" id="cd00531">
    <property type="entry name" value="NTF2_like"/>
    <property type="match status" value="1"/>
</dbReference>
<dbReference type="GO" id="GO:0016853">
    <property type="term" value="F:isomerase activity"/>
    <property type="evidence" value="ECO:0007669"/>
    <property type="project" value="UniProtKB-KW"/>
</dbReference>
<dbReference type="Pfam" id="PF13577">
    <property type="entry name" value="SnoaL_4"/>
    <property type="match status" value="1"/>
</dbReference>
<keyword evidence="3" id="KW-0413">Isomerase</keyword>
<evidence type="ECO:0000259" key="2">
    <source>
        <dbReference type="Pfam" id="PF13577"/>
    </source>
</evidence>
<accession>A0A4R6RSW6</accession>
<dbReference type="EMBL" id="SNXZ01000011">
    <property type="protein sequence ID" value="TDP89920.1"/>
    <property type="molecule type" value="Genomic_DNA"/>
</dbReference>
<proteinExistence type="predicted"/>
<dbReference type="AlphaFoldDB" id="A0A4R6RSW6"/>
<dbReference type="Proteomes" id="UP000295444">
    <property type="component" value="Unassembled WGS sequence"/>
</dbReference>
<name>A0A4R6RSW6_LABRH</name>